<protein>
    <recommendedName>
        <fullName evidence="4">Glycopeptide</fullName>
    </recommendedName>
</protein>
<feature type="signal peptide" evidence="1">
    <location>
        <begin position="1"/>
        <end position="22"/>
    </location>
</feature>
<comment type="caution">
    <text evidence="2">The sequence shown here is derived from an EMBL/GenBank/DDBJ whole genome shotgun (WGS) entry which is preliminary data.</text>
</comment>
<keyword evidence="3" id="KW-1185">Reference proteome</keyword>
<sequence>MVSLRSILAPTLSLLAAVHVYAETHTIVFENHRGFGTPILKLPNGPTLSTGAAFTINGPLIGAIAFLQTGSCGTNGEGCTVIEITLKNPSSPGTGSTVVIDPTQFSVTTGFGYFNGCDGIGQDCTNPNCPSPLPPNGLCPTNDVNLAIVFCD</sequence>
<evidence type="ECO:0000313" key="2">
    <source>
        <dbReference type="EMBL" id="KAK7687770.1"/>
    </source>
</evidence>
<proteinExistence type="predicted"/>
<evidence type="ECO:0000313" key="3">
    <source>
        <dbReference type="Proteomes" id="UP001385951"/>
    </source>
</evidence>
<gene>
    <name evidence="2" type="ORF">QCA50_008989</name>
</gene>
<dbReference type="Proteomes" id="UP001385951">
    <property type="component" value="Unassembled WGS sequence"/>
</dbReference>
<dbReference type="EMBL" id="JASBNA010000012">
    <property type="protein sequence ID" value="KAK7687770.1"/>
    <property type="molecule type" value="Genomic_DNA"/>
</dbReference>
<name>A0AAW0G9E7_9APHY</name>
<evidence type="ECO:0008006" key="4">
    <source>
        <dbReference type="Google" id="ProtNLM"/>
    </source>
</evidence>
<organism evidence="2 3">
    <name type="scientific">Cerrena zonata</name>
    <dbReference type="NCBI Taxonomy" id="2478898"/>
    <lineage>
        <taxon>Eukaryota</taxon>
        <taxon>Fungi</taxon>
        <taxon>Dikarya</taxon>
        <taxon>Basidiomycota</taxon>
        <taxon>Agaricomycotina</taxon>
        <taxon>Agaricomycetes</taxon>
        <taxon>Polyporales</taxon>
        <taxon>Cerrenaceae</taxon>
        <taxon>Cerrena</taxon>
    </lineage>
</organism>
<accession>A0AAW0G9E7</accession>
<reference evidence="2 3" key="1">
    <citation type="submission" date="2022-09" db="EMBL/GenBank/DDBJ databases">
        <authorList>
            <person name="Palmer J.M."/>
        </authorList>
    </citation>
    <scope>NUCLEOTIDE SEQUENCE [LARGE SCALE GENOMIC DNA]</scope>
    <source>
        <strain evidence="2 3">DSM 7382</strain>
    </source>
</reference>
<dbReference type="AlphaFoldDB" id="A0AAW0G9E7"/>
<feature type="chain" id="PRO_5043653942" description="Glycopeptide" evidence="1">
    <location>
        <begin position="23"/>
        <end position="152"/>
    </location>
</feature>
<evidence type="ECO:0000256" key="1">
    <source>
        <dbReference type="SAM" id="SignalP"/>
    </source>
</evidence>
<keyword evidence="1" id="KW-0732">Signal</keyword>